<feature type="region of interest" description="Disordered" evidence="3">
    <location>
        <begin position="403"/>
        <end position="425"/>
    </location>
</feature>
<feature type="compositionally biased region" description="Low complexity" evidence="3">
    <location>
        <begin position="368"/>
        <end position="381"/>
    </location>
</feature>
<dbReference type="VEuPathDB" id="FungiDB:MSYG_0570"/>
<dbReference type="Gene3D" id="3.30.70.330">
    <property type="match status" value="2"/>
</dbReference>
<name>A0A1M8A197_MALS4</name>
<evidence type="ECO:0000256" key="1">
    <source>
        <dbReference type="ARBA" id="ARBA00022884"/>
    </source>
</evidence>
<dbReference type="EMBL" id="LT671821">
    <property type="protein sequence ID" value="SHO76232.1"/>
    <property type="molecule type" value="Genomic_DNA"/>
</dbReference>
<dbReference type="OMA" id="LFVTYYD"/>
<feature type="region of interest" description="Disordered" evidence="3">
    <location>
        <begin position="93"/>
        <end position="152"/>
    </location>
</feature>
<dbReference type="SMART" id="SM00360">
    <property type="entry name" value="RRM"/>
    <property type="match status" value="2"/>
</dbReference>
<evidence type="ECO:0000259" key="4">
    <source>
        <dbReference type="PROSITE" id="PS50102"/>
    </source>
</evidence>
<feature type="compositionally biased region" description="Polar residues" evidence="3">
    <location>
        <begin position="407"/>
        <end position="419"/>
    </location>
</feature>
<dbReference type="AlphaFoldDB" id="A0A1M8A197"/>
<feature type="domain" description="RRM" evidence="4">
    <location>
        <begin position="245"/>
        <end position="320"/>
    </location>
</feature>
<feature type="domain" description="RRM" evidence="4">
    <location>
        <begin position="156"/>
        <end position="229"/>
    </location>
</feature>
<feature type="region of interest" description="Disordered" evidence="3">
    <location>
        <begin position="492"/>
        <end position="520"/>
    </location>
</feature>
<gene>
    <name evidence="5" type="ORF">MSYG_0570</name>
</gene>
<dbReference type="Pfam" id="PF00076">
    <property type="entry name" value="RRM_1"/>
    <property type="match status" value="1"/>
</dbReference>
<protein>
    <recommendedName>
        <fullName evidence="4">RRM domain-containing protein</fullName>
    </recommendedName>
</protein>
<evidence type="ECO:0000256" key="3">
    <source>
        <dbReference type="SAM" id="MobiDB-lite"/>
    </source>
</evidence>
<dbReference type="SUPFAM" id="SSF54928">
    <property type="entry name" value="RNA-binding domain, RBD"/>
    <property type="match status" value="1"/>
</dbReference>
<dbReference type="OrthoDB" id="439808at2759"/>
<evidence type="ECO:0000313" key="6">
    <source>
        <dbReference type="Proteomes" id="UP000186303"/>
    </source>
</evidence>
<sequence length="520" mass="57251">MTRHHPYGGYEETNAPRRSGRGVGRGGRPGGRGRGGRHRNAAHFAGYAPYGMGEALSAYPPWGATFGTMPLPFGMPPFPPFLPYGPGAWGGHSVPSQAPMHGRRPSPWDGHGQNRSSAPDRARLPAHRKSQRPRFTRSAYQPDPNAARPEDSKPCRTLFVRNVAFEVDMLMLRADFAAFGEIRTWFDIVQRRGMLFVTYYDTRAADNARVHMDKKVYEGRALDVHFSLPKDEDQQQHCDRTKNQGTLFVAVLDATEPVTDEALQSKFVEYGDIRSVRTYKDQAHTRFLEYWDSRACVAAHDALQDTEFLGGRLSIKFAWDLATVSLVNDARHRSEAKAAAEARARAAFDEDPAPLPEVEPPIATAEQSLSSASPAPDVSSPWGEGAHERLEQAQKVQQLLASWGHSARSQQETEGTSNEPLPHLESVLPTNDAAISDVIDTFASVEQSAQVENLANEETECQDRIPPLLHSPNIRRQTPTTIGDTADVAYGADTRPSVEALPGAAESRRPAEDESVSPFA</sequence>
<proteinExistence type="predicted"/>
<organism evidence="5 6">
    <name type="scientific">Malassezia sympodialis (strain ATCC 42132)</name>
    <name type="common">Atopic eczema-associated yeast</name>
    <dbReference type="NCBI Taxonomy" id="1230383"/>
    <lineage>
        <taxon>Eukaryota</taxon>
        <taxon>Fungi</taxon>
        <taxon>Dikarya</taxon>
        <taxon>Basidiomycota</taxon>
        <taxon>Ustilaginomycotina</taxon>
        <taxon>Malasseziomycetes</taxon>
        <taxon>Malasseziales</taxon>
        <taxon>Malasseziaceae</taxon>
        <taxon>Malassezia</taxon>
    </lineage>
</organism>
<dbReference type="Proteomes" id="UP000186303">
    <property type="component" value="Chromosome 1"/>
</dbReference>
<keyword evidence="6" id="KW-1185">Reference proteome</keyword>
<evidence type="ECO:0000313" key="5">
    <source>
        <dbReference type="EMBL" id="SHO76232.1"/>
    </source>
</evidence>
<reference evidence="6" key="1">
    <citation type="journal article" date="2017" name="Nucleic Acids Res.">
        <title>Proteogenomics produces comprehensive and highly accurate protein-coding gene annotation in a complete genome assembly of Malassezia sympodialis.</title>
        <authorList>
            <person name="Zhu Y."/>
            <person name="Engstroem P.G."/>
            <person name="Tellgren-Roth C."/>
            <person name="Baudo C.D."/>
            <person name="Kennell J.C."/>
            <person name="Sun S."/>
            <person name="Billmyre R.B."/>
            <person name="Schroeder M.S."/>
            <person name="Andersson A."/>
            <person name="Holm T."/>
            <person name="Sigurgeirsson B."/>
            <person name="Wu G."/>
            <person name="Sankaranarayanan S.R."/>
            <person name="Siddharthan R."/>
            <person name="Sanyal K."/>
            <person name="Lundeberg J."/>
            <person name="Nystedt B."/>
            <person name="Boekhout T."/>
            <person name="Dawson T.L. Jr."/>
            <person name="Heitman J."/>
            <person name="Scheynius A."/>
            <person name="Lehtioe J."/>
        </authorList>
    </citation>
    <scope>NUCLEOTIDE SEQUENCE [LARGE SCALE GENOMIC DNA]</scope>
    <source>
        <strain evidence="6">ATCC 42132</strain>
    </source>
</reference>
<dbReference type="InterPro" id="IPR035979">
    <property type="entry name" value="RBD_domain_sf"/>
</dbReference>
<feature type="region of interest" description="Disordered" evidence="3">
    <location>
        <begin position="365"/>
        <end position="384"/>
    </location>
</feature>
<feature type="region of interest" description="Disordered" evidence="3">
    <location>
        <begin position="1"/>
        <end position="39"/>
    </location>
</feature>
<dbReference type="PANTHER" id="PTHR23189">
    <property type="entry name" value="RNA RECOGNITION MOTIF-CONTAINING"/>
    <property type="match status" value="1"/>
</dbReference>
<feature type="compositionally biased region" description="Basic residues" evidence="3">
    <location>
        <begin position="124"/>
        <end position="135"/>
    </location>
</feature>
<dbReference type="GO" id="GO:0003723">
    <property type="term" value="F:RNA binding"/>
    <property type="evidence" value="ECO:0007669"/>
    <property type="project" value="UniProtKB-UniRule"/>
</dbReference>
<accession>A0A1M8A197</accession>
<evidence type="ECO:0000256" key="2">
    <source>
        <dbReference type="PROSITE-ProRule" id="PRU00176"/>
    </source>
</evidence>
<dbReference type="PROSITE" id="PS50102">
    <property type="entry name" value="RRM"/>
    <property type="match status" value="2"/>
</dbReference>
<dbReference type="InterPro" id="IPR000504">
    <property type="entry name" value="RRM_dom"/>
</dbReference>
<dbReference type="CDD" id="cd12276">
    <property type="entry name" value="RRM2_MEI2_EAR1_like"/>
    <property type="match status" value="1"/>
</dbReference>
<feature type="compositionally biased region" description="Gly residues" evidence="3">
    <location>
        <begin position="21"/>
        <end position="33"/>
    </location>
</feature>
<keyword evidence="1 2" id="KW-0694">RNA-binding</keyword>
<dbReference type="InterPro" id="IPR012677">
    <property type="entry name" value="Nucleotide-bd_a/b_plait_sf"/>
</dbReference>